<keyword evidence="6" id="KW-0812">Transmembrane</keyword>
<evidence type="ECO:0000256" key="2">
    <source>
        <dbReference type="ARBA" id="ARBA00022490"/>
    </source>
</evidence>
<evidence type="ECO:0000313" key="9">
    <source>
        <dbReference type="Proteomes" id="UP000023152"/>
    </source>
</evidence>
<dbReference type="GO" id="GO:0005813">
    <property type="term" value="C:centrosome"/>
    <property type="evidence" value="ECO:0007669"/>
    <property type="project" value="UniProtKB-SubCell"/>
</dbReference>
<keyword evidence="5" id="KW-0131">Cell cycle</keyword>
<keyword evidence="6" id="KW-1133">Transmembrane helix</keyword>
<evidence type="ECO:0000256" key="6">
    <source>
        <dbReference type="SAM" id="Phobius"/>
    </source>
</evidence>
<keyword evidence="3" id="KW-0175">Coiled coil</keyword>
<dbReference type="PANTHER" id="PTHR44281:SF2">
    <property type="entry name" value="SPINDLE ASSEMBLY ABNORMAL PROTEIN 6 HOMOLOG"/>
    <property type="match status" value="1"/>
</dbReference>
<keyword evidence="6" id="KW-0472">Membrane</keyword>
<feature type="non-terminal residue" evidence="8">
    <location>
        <position position="214"/>
    </location>
</feature>
<dbReference type="InterPro" id="IPR038558">
    <property type="entry name" value="SAS-6_N_sf"/>
</dbReference>
<comment type="subcellular location">
    <subcellularLocation>
        <location evidence="1">Cytoplasm</location>
        <location evidence="1">Cytoskeleton</location>
        <location evidence="1">Microtubule organizing center</location>
        <location evidence="1">Centrosome</location>
    </subcellularLocation>
</comment>
<gene>
    <name evidence="8" type="ORF">RFI_25534</name>
</gene>
<sequence>MQSSSSLLNAYRGTSQHLEFDPKAAEKAPLFLLSNGISMEPPANQENIPMFHSNGVGFYYQNNFGNTNYNSSKVFETSNIGMNLDTSNAKRPSFGDNGNNISGNMNSNANNNNNDQLFHMSIPFVLFLLLQIFTSITYVCLKKKKKKKNDPFLLYMLTVSETEFHQLKTDQTLLVDFNGFPKSLIYLLQECLKCKQDEHPKLIAFYTARNAYTY</sequence>
<accession>X6MEK0</accession>
<dbReference type="AlphaFoldDB" id="X6MEK0"/>
<keyword evidence="4" id="KW-0206">Cytoskeleton</keyword>
<evidence type="ECO:0000256" key="4">
    <source>
        <dbReference type="ARBA" id="ARBA00023212"/>
    </source>
</evidence>
<dbReference type="Pfam" id="PF16531">
    <property type="entry name" value="SAS-6_N"/>
    <property type="match status" value="1"/>
</dbReference>
<dbReference type="InterPro" id="IPR032396">
    <property type="entry name" value="SAS-6_N"/>
</dbReference>
<name>X6MEK0_RETFI</name>
<dbReference type="PANTHER" id="PTHR44281">
    <property type="entry name" value="SPINDLE ASSEMBLY ABNORMAL PROTEIN 6 HOMOLOG"/>
    <property type="match status" value="1"/>
</dbReference>
<dbReference type="Gene3D" id="2.170.210.20">
    <property type="entry name" value="Spindle assembly abnormal protein 6, N-terminal domain"/>
    <property type="match status" value="1"/>
</dbReference>
<feature type="domain" description="Spindle assembly abnormal protein 6 N-terminal" evidence="7">
    <location>
        <begin position="147"/>
        <end position="209"/>
    </location>
</feature>
<protein>
    <submittedName>
        <fullName evidence="8">Spindle assembly protein</fullName>
    </submittedName>
</protein>
<proteinExistence type="predicted"/>
<evidence type="ECO:0000313" key="8">
    <source>
        <dbReference type="EMBL" id="ETO11842.1"/>
    </source>
</evidence>
<dbReference type="OrthoDB" id="49058at2759"/>
<evidence type="ECO:0000259" key="7">
    <source>
        <dbReference type="Pfam" id="PF16531"/>
    </source>
</evidence>
<organism evidence="8 9">
    <name type="scientific">Reticulomyxa filosa</name>
    <dbReference type="NCBI Taxonomy" id="46433"/>
    <lineage>
        <taxon>Eukaryota</taxon>
        <taxon>Sar</taxon>
        <taxon>Rhizaria</taxon>
        <taxon>Retaria</taxon>
        <taxon>Foraminifera</taxon>
        <taxon>Monothalamids</taxon>
        <taxon>Reticulomyxidae</taxon>
        <taxon>Reticulomyxa</taxon>
    </lineage>
</organism>
<reference evidence="8 9" key="1">
    <citation type="journal article" date="2013" name="Curr. Biol.">
        <title>The Genome of the Foraminiferan Reticulomyxa filosa.</title>
        <authorList>
            <person name="Glockner G."/>
            <person name="Hulsmann N."/>
            <person name="Schleicher M."/>
            <person name="Noegel A.A."/>
            <person name="Eichinger L."/>
            <person name="Gallinger C."/>
            <person name="Pawlowski J."/>
            <person name="Sierra R."/>
            <person name="Euteneuer U."/>
            <person name="Pillet L."/>
            <person name="Moustafa A."/>
            <person name="Platzer M."/>
            <person name="Groth M."/>
            <person name="Szafranski K."/>
            <person name="Schliwa M."/>
        </authorList>
    </citation>
    <scope>NUCLEOTIDE SEQUENCE [LARGE SCALE GENOMIC DNA]</scope>
</reference>
<comment type="caution">
    <text evidence="8">The sequence shown here is derived from an EMBL/GenBank/DDBJ whole genome shotgun (WGS) entry which is preliminary data.</text>
</comment>
<evidence type="ECO:0000256" key="3">
    <source>
        <dbReference type="ARBA" id="ARBA00023054"/>
    </source>
</evidence>
<dbReference type="EMBL" id="ASPP01021965">
    <property type="protein sequence ID" value="ETO11842.1"/>
    <property type="molecule type" value="Genomic_DNA"/>
</dbReference>
<dbReference type="Proteomes" id="UP000023152">
    <property type="component" value="Unassembled WGS sequence"/>
</dbReference>
<keyword evidence="9" id="KW-1185">Reference proteome</keyword>
<feature type="transmembrane region" description="Helical" evidence="6">
    <location>
        <begin position="117"/>
        <end position="141"/>
    </location>
</feature>
<evidence type="ECO:0000256" key="1">
    <source>
        <dbReference type="ARBA" id="ARBA00004300"/>
    </source>
</evidence>
<keyword evidence="2" id="KW-0963">Cytoplasm</keyword>
<evidence type="ECO:0000256" key="5">
    <source>
        <dbReference type="ARBA" id="ARBA00023306"/>
    </source>
</evidence>